<evidence type="ECO:0000313" key="2">
    <source>
        <dbReference type="EMBL" id="KAK1293296.1"/>
    </source>
</evidence>
<dbReference type="EMBL" id="JAUJYO010000017">
    <property type="protein sequence ID" value="KAK1293296.1"/>
    <property type="molecule type" value="Genomic_DNA"/>
</dbReference>
<evidence type="ECO:0000313" key="3">
    <source>
        <dbReference type="Proteomes" id="UP001180020"/>
    </source>
</evidence>
<comment type="caution">
    <text evidence="2">The sequence shown here is derived from an EMBL/GenBank/DDBJ whole genome shotgun (WGS) entry which is preliminary data.</text>
</comment>
<dbReference type="AlphaFoldDB" id="A0AAV9CXL9"/>
<dbReference type="InterPro" id="IPR040348">
    <property type="entry name" value="POLAR-like"/>
</dbReference>
<evidence type="ECO:0000256" key="1">
    <source>
        <dbReference type="SAM" id="Coils"/>
    </source>
</evidence>
<keyword evidence="3" id="KW-1185">Reference proteome</keyword>
<reference evidence="2" key="1">
    <citation type="journal article" date="2023" name="Nat. Commun.">
        <title>Diploid and tetraploid genomes of Acorus and the evolution of monocots.</title>
        <authorList>
            <person name="Ma L."/>
            <person name="Liu K.W."/>
            <person name="Li Z."/>
            <person name="Hsiao Y.Y."/>
            <person name="Qi Y."/>
            <person name="Fu T."/>
            <person name="Tang G.D."/>
            <person name="Zhang D."/>
            <person name="Sun W.H."/>
            <person name="Liu D.K."/>
            <person name="Li Y."/>
            <person name="Chen G.Z."/>
            <person name="Liu X.D."/>
            <person name="Liao X.Y."/>
            <person name="Jiang Y.T."/>
            <person name="Yu X."/>
            <person name="Hao Y."/>
            <person name="Huang J."/>
            <person name="Zhao X.W."/>
            <person name="Ke S."/>
            <person name="Chen Y.Y."/>
            <person name="Wu W.L."/>
            <person name="Hsu J.L."/>
            <person name="Lin Y.F."/>
            <person name="Huang M.D."/>
            <person name="Li C.Y."/>
            <person name="Huang L."/>
            <person name="Wang Z.W."/>
            <person name="Zhao X."/>
            <person name="Zhong W.Y."/>
            <person name="Peng D.H."/>
            <person name="Ahmad S."/>
            <person name="Lan S."/>
            <person name="Zhang J.S."/>
            <person name="Tsai W.C."/>
            <person name="Van de Peer Y."/>
            <person name="Liu Z.J."/>
        </authorList>
    </citation>
    <scope>NUCLEOTIDE SEQUENCE</scope>
    <source>
        <strain evidence="2">CP</strain>
    </source>
</reference>
<accession>A0AAV9CXL9</accession>
<keyword evidence="1" id="KW-0175">Coiled coil</keyword>
<name>A0AAV9CXL9_ACOCL</name>
<sequence length="402" mass="45382">MCGEIKAVVFERKRNECDMRILDFLKENDVEMPKKSGRVYRIGGGFGSASLPSSPRLVLSRLFSSLKPKKERLDTERQDVLVTRALPDMKNVGLDTVLVDRQTMIVGCDPAEVGGEAAGGDVPHHSSSLPLEEHNGREIISNEDGSSNQSSSSESIVSLAAKNGDVSSNLPIGAGLVFLIAKGITEFNKMFELRNEMEMLLKEIKEEVRRKTDNSPNADSNLAYSASSLNGYKRERDHPPVQNLIDTTDPVRHSNCEASLMRAKSLRMVQLEEELEAELERLQINLDLRIDSELPENRMEIAIENTAPDQSMTASFEEEEDPHALHSRDTYGVCPHELERRLHKLLEAQQRERISELESALQSTENRLHEKEMEISWWRDTARIFSKDKQKLPCLLTDSRDD</sequence>
<protein>
    <recommendedName>
        <fullName evidence="4">Protein POLAR LOCALIZATION DURING ASYMMETRIC DIVISION AND REDISTRIBUTION</fullName>
    </recommendedName>
</protein>
<gene>
    <name evidence="2" type="ORF">QJS10_CPB17g00219</name>
</gene>
<proteinExistence type="predicted"/>
<feature type="coiled-coil region" evidence="1">
    <location>
        <begin position="261"/>
        <end position="292"/>
    </location>
</feature>
<organism evidence="2 3">
    <name type="scientific">Acorus calamus</name>
    <name type="common">Sweet flag</name>
    <dbReference type="NCBI Taxonomy" id="4465"/>
    <lineage>
        <taxon>Eukaryota</taxon>
        <taxon>Viridiplantae</taxon>
        <taxon>Streptophyta</taxon>
        <taxon>Embryophyta</taxon>
        <taxon>Tracheophyta</taxon>
        <taxon>Spermatophyta</taxon>
        <taxon>Magnoliopsida</taxon>
        <taxon>Liliopsida</taxon>
        <taxon>Acoraceae</taxon>
        <taxon>Acorus</taxon>
    </lineage>
</organism>
<dbReference type="PANTHER" id="PTHR33476">
    <property type="entry name" value="EMB|CAB62613.1"/>
    <property type="match status" value="1"/>
</dbReference>
<reference evidence="2" key="2">
    <citation type="submission" date="2023-06" db="EMBL/GenBank/DDBJ databases">
        <authorList>
            <person name="Ma L."/>
            <person name="Liu K.-W."/>
            <person name="Li Z."/>
            <person name="Hsiao Y.-Y."/>
            <person name="Qi Y."/>
            <person name="Fu T."/>
            <person name="Tang G."/>
            <person name="Zhang D."/>
            <person name="Sun W.-H."/>
            <person name="Liu D.-K."/>
            <person name="Li Y."/>
            <person name="Chen G.-Z."/>
            <person name="Liu X.-D."/>
            <person name="Liao X.-Y."/>
            <person name="Jiang Y.-T."/>
            <person name="Yu X."/>
            <person name="Hao Y."/>
            <person name="Huang J."/>
            <person name="Zhao X.-W."/>
            <person name="Ke S."/>
            <person name="Chen Y.-Y."/>
            <person name="Wu W.-L."/>
            <person name="Hsu J.-L."/>
            <person name="Lin Y.-F."/>
            <person name="Huang M.-D."/>
            <person name="Li C.-Y."/>
            <person name="Huang L."/>
            <person name="Wang Z.-W."/>
            <person name="Zhao X."/>
            <person name="Zhong W.-Y."/>
            <person name="Peng D.-H."/>
            <person name="Ahmad S."/>
            <person name="Lan S."/>
            <person name="Zhang J.-S."/>
            <person name="Tsai W.-C."/>
            <person name="Van De Peer Y."/>
            <person name="Liu Z.-J."/>
        </authorList>
    </citation>
    <scope>NUCLEOTIDE SEQUENCE</scope>
    <source>
        <strain evidence="2">CP</strain>
        <tissue evidence="2">Leaves</tissue>
    </source>
</reference>
<dbReference type="Proteomes" id="UP001180020">
    <property type="component" value="Unassembled WGS sequence"/>
</dbReference>
<evidence type="ECO:0008006" key="4">
    <source>
        <dbReference type="Google" id="ProtNLM"/>
    </source>
</evidence>
<dbReference type="PANTHER" id="PTHR33476:SF22">
    <property type="entry name" value="PROTEIN POLAR LOCALIZATION DURING ASYMMETRIC DIVISION AND REDISTRIBUTION"/>
    <property type="match status" value="1"/>
</dbReference>
<dbReference type="GO" id="GO:0008356">
    <property type="term" value="P:asymmetric cell division"/>
    <property type="evidence" value="ECO:0007669"/>
    <property type="project" value="InterPro"/>
</dbReference>
<feature type="coiled-coil region" evidence="1">
    <location>
        <begin position="347"/>
        <end position="374"/>
    </location>
</feature>